<dbReference type="RefSeq" id="WP_154472647.1">
    <property type="nucleotide sequence ID" value="NZ_DBEWUL010000047.1"/>
</dbReference>
<feature type="transmembrane region" description="Helical" evidence="1">
    <location>
        <begin position="115"/>
        <end position="134"/>
    </location>
</feature>
<evidence type="ECO:0000256" key="1">
    <source>
        <dbReference type="SAM" id="Phobius"/>
    </source>
</evidence>
<keyword evidence="1" id="KW-0472">Membrane</keyword>
<protein>
    <submittedName>
        <fullName evidence="2">DUF1275 domain-containing protein</fullName>
    </submittedName>
</protein>
<accession>A0A7X2TDR7</accession>
<keyword evidence="3" id="KW-1185">Reference proteome</keyword>
<evidence type="ECO:0000313" key="2">
    <source>
        <dbReference type="EMBL" id="MSS37211.1"/>
    </source>
</evidence>
<gene>
    <name evidence="2" type="ORF">FYJ39_11655</name>
</gene>
<dbReference type="Pfam" id="PF06912">
    <property type="entry name" value="DUF1275"/>
    <property type="match status" value="1"/>
</dbReference>
<feature type="transmembrane region" description="Helical" evidence="1">
    <location>
        <begin position="9"/>
        <end position="28"/>
    </location>
</feature>
<dbReference type="Proteomes" id="UP000429958">
    <property type="component" value="Unassembled WGS sequence"/>
</dbReference>
<keyword evidence="1" id="KW-1133">Transmembrane helix</keyword>
<evidence type="ECO:0000313" key="3">
    <source>
        <dbReference type="Proteomes" id="UP000429958"/>
    </source>
</evidence>
<dbReference type="AlphaFoldDB" id="A0A7X2TDR7"/>
<dbReference type="PANTHER" id="PTHR37314">
    <property type="entry name" value="SLR0142 PROTEIN"/>
    <property type="match status" value="1"/>
</dbReference>
<reference evidence="2 3" key="1">
    <citation type="submission" date="2019-08" db="EMBL/GenBank/DDBJ databases">
        <title>In-depth cultivation of the pig gut microbiome towards novel bacterial diversity and tailored functional studies.</title>
        <authorList>
            <person name="Wylensek D."/>
            <person name="Hitch T.C.A."/>
            <person name="Clavel T."/>
        </authorList>
    </citation>
    <scope>NUCLEOTIDE SEQUENCE [LARGE SCALE GENOMIC DNA]</scope>
    <source>
        <strain evidence="2 3">WCA-389-WT-23D1</strain>
    </source>
</reference>
<feature type="transmembrane region" description="Helical" evidence="1">
    <location>
        <begin position="57"/>
        <end position="77"/>
    </location>
</feature>
<feature type="transmembrane region" description="Helical" evidence="1">
    <location>
        <begin position="84"/>
        <end position="103"/>
    </location>
</feature>
<dbReference type="PANTHER" id="PTHR37314:SF4">
    <property type="entry name" value="UPF0700 TRANSMEMBRANE PROTEIN YOAK"/>
    <property type="match status" value="1"/>
</dbReference>
<name>A0A7X2TDR7_9CLOT</name>
<sequence>MNEKERLELYLHYSLSLTGGFMGAYALINRSEIFGSAQTSNLIHSVIDLLGGNWESILLRLAALFLFILAIMASVLLPRYYKINLRLGCIVLELIVVAALGFFPESMNPMEALYPVFFIMALQWCTFGNVRGYVCSTIFSTNNLRQFIASLCEYYYDKDQKHLEKAKIYGGTLLYYHLGAASAILSSIPLGIQSVWLCLIPLCISLALLEAERLLLKVRASQASL</sequence>
<feature type="transmembrane region" description="Helical" evidence="1">
    <location>
        <begin position="194"/>
        <end position="211"/>
    </location>
</feature>
<dbReference type="EMBL" id="VUMD01000009">
    <property type="protein sequence ID" value="MSS37211.1"/>
    <property type="molecule type" value="Genomic_DNA"/>
</dbReference>
<comment type="caution">
    <text evidence="2">The sequence shown here is derived from an EMBL/GenBank/DDBJ whole genome shotgun (WGS) entry which is preliminary data.</text>
</comment>
<organism evidence="2 3">
    <name type="scientific">Clostridium porci</name>
    <dbReference type="NCBI Taxonomy" id="2605778"/>
    <lineage>
        <taxon>Bacteria</taxon>
        <taxon>Bacillati</taxon>
        <taxon>Bacillota</taxon>
        <taxon>Clostridia</taxon>
        <taxon>Eubacteriales</taxon>
        <taxon>Clostridiaceae</taxon>
        <taxon>Clostridium</taxon>
    </lineage>
</organism>
<proteinExistence type="predicted"/>
<feature type="transmembrane region" description="Helical" evidence="1">
    <location>
        <begin position="168"/>
        <end position="188"/>
    </location>
</feature>
<dbReference type="InterPro" id="IPR010699">
    <property type="entry name" value="DUF1275"/>
</dbReference>
<keyword evidence="1" id="KW-0812">Transmembrane</keyword>